<evidence type="ECO:0000256" key="8">
    <source>
        <dbReference type="SAM" id="MobiDB-lite"/>
    </source>
</evidence>
<evidence type="ECO:0000256" key="7">
    <source>
        <dbReference type="ARBA" id="ARBA00023136"/>
    </source>
</evidence>
<evidence type="ECO:0000256" key="3">
    <source>
        <dbReference type="ARBA" id="ARBA00022692"/>
    </source>
</evidence>
<comment type="subcellular location">
    <subcellularLocation>
        <location evidence="1">Endoplasmic reticulum membrane</location>
        <topology evidence="1">Multi-pass membrane protein</topology>
    </subcellularLocation>
</comment>
<reference evidence="10 11" key="1">
    <citation type="journal article" date="2018" name="G3 (Bethesda)">
        <title>A High-Quality Reference Genome for the Invasive Mosquitofish Gambusia affinis Using a Chicago Library.</title>
        <authorList>
            <person name="Hoffberg S.L."/>
            <person name="Troendle N.J."/>
            <person name="Glenn T.C."/>
            <person name="Mahmud O."/>
            <person name="Louha S."/>
            <person name="Chalopin D."/>
            <person name="Bennetzen J.L."/>
            <person name="Mauricio R."/>
        </authorList>
    </citation>
    <scope>NUCLEOTIDE SEQUENCE [LARGE SCALE GENOMIC DNA]</scope>
    <source>
        <strain evidence="10">NE01/NJP1002.9</strain>
        <tissue evidence="10">Muscle</tissue>
    </source>
</reference>
<dbReference type="CDD" id="cd23995">
    <property type="entry name" value="Seipin_BSCL2_like"/>
    <property type="match status" value="1"/>
</dbReference>
<keyword evidence="7 9" id="KW-0472">Membrane</keyword>
<feature type="non-terminal residue" evidence="10">
    <location>
        <position position="472"/>
    </location>
</feature>
<evidence type="ECO:0000256" key="1">
    <source>
        <dbReference type="ARBA" id="ARBA00004477"/>
    </source>
</evidence>
<accession>A0A315VHH9</accession>
<dbReference type="AlphaFoldDB" id="A0A315VHH9"/>
<feature type="region of interest" description="Disordered" evidence="8">
    <location>
        <begin position="1"/>
        <end position="39"/>
    </location>
</feature>
<dbReference type="PANTHER" id="PTHR21212">
    <property type="entry name" value="BERNARDINELLI-SEIP CONGENITAL LIPODYSTROPHY 2 HOMOLOG BSCL2 PROTEIN"/>
    <property type="match status" value="1"/>
</dbReference>
<evidence type="ECO:0000256" key="9">
    <source>
        <dbReference type="SAM" id="Phobius"/>
    </source>
</evidence>
<feature type="compositionally biased region" description="Basic and acidic residues" evidence="8">
    <location>
        <begin position="428"/>
        <end position="439"/>
    </location>
</feature>
<proteinExistence type="predicted"/>
<dbReference type="InterPro" id="IPR009617">
    <property type="entry name" value="Seipin"/>
</dbReference>
<evidence type="ECO:0000256" key="6">
    <source>
        <dbReference type="ARBA" id="ARBA00023098"/>
    </source>
</evidence>
<feature type="non-terminal residue" evidence="10">
    <location>
        <position position="1"/>
    </location>
</feature>
<evidence type="ECO:0000256" key="4">
    <source>
        <dbReference type="ARBA" id="ARBA00022824"/>
    </source>
</evidence>
<keyword evidence="3 9" id="KW-0812">Transmembrane</keyword>
<feature type="transmembrane region" description="Helical" evidence="9">
    <location>
        <begin position="145"/>
        <end position="166"/>
    </location>
</feature>
<keyword evidence="4" id="KW-0256">Endoplasmic reticulum</keyword>
<keyword evidence="11" id="KW-1185">Reference proteome</keyword>
<gene>
    <name evidence="10" type="ORF">CCH79_00012558</name>
</gene>
<keyword evidence="5 9" id="KW-1133">Transmembrane helix</keyword>
<dbReference type="Proteomes" id="UP000250572">
    <property type="component" value="Unassembled WGS sequence"/>
</dbReference>
<evidence type="ECO:0000256" key="2">
    <source>
        <dbReference type="ARBA" id="ARBA00022064"/>
    </source>
</evidence>
<protein>
    <recommendedName>
        <fullName evidence="2">Seipin</fullName>
    </recommendedName>
</protein>
<sequence>ALRQTGDLSRVTPPLARNVAGDTSNPPDPTRDKASSGQSIAITTVSSEVGEAAAELDLMLRPALMIRHVRELFLHFTEITADGETSGSDFLTTLSRPTGTRGVMDQERHLSSEEEAGEPSVVIGLVLLRLQHAVVLWFSRARRRLLQGFTVFSTVLLLLWIAAFLYGTFYYSYMPKAAFSAPVYYYYRWVRWVWCGTEKTQAFCSNFSSYHRTNCESPSSFWCSYPVANVSMMRNRKHALTFGQVYRMYLQLEMPDSPTNHEVGMFMIKTTCFSQDGGQVASSARTASQLQKASSSRFGMLRYRSDLLNTLGTLLFLPAFLTGAAEQKQVVQVELFSEFTDDPYAPSVMAVIEILSSKVQIYSSHLFVHAHFTGLRYLLFYYPVLSALIGVATNFTFLSFLFILSYMRQLLRLPQKPEQITTDELQPQDEKDLSADAAERLGPLQTDPTDMSGEERHLEHSNTDMHNGHTLN</sequence>
<feature type="transmembrane region" description="Helical" evidence="9">
    <location>
        <begin position="380"/>
        <end position="406"/>
    </location>
</feature>
<evidence type="ECO:0000313" key="10">
    <source>
        <dbReference type="EMBL" id="PWA22316.1"/>
    </source>
</evidence>
<feature type="region of interest" description="Disordered" evidence="8">
    <location>
        <begin position="421"/>
        <end position="472"/>
    </location>
</feature>
<dbReference type="STRING" id="33528.ENSGAFP00000024821"/>
<feature type="compositionally biased region" description="Basic and acidic residues" evidence="8">
    <location>
        <begin position="453"/>
        <end position="472"/>
    </location>
</feature>
<dbReference type="Pfam" id="PF06775">
    <property type="entry name" value="Seipin"/>
    <property type="match status" value="1"/>
</dbReference>
<dbReference type="GO" id="GO:0006629">
    <property type="term" value="P:lipid metabolic process"/>
    <property type="evidence" value="ECO:0007669"/>
    <property type="project" value="UniProtKB-KW"/>
</dbReference>
<keyword evidence="6" id="KW-0443">Lipid metabolism</keyword>
<name>A0A315VHH9_GAMAF</name>
<dbReference type="GO" id="GO:0140042">
    <property type="term" value="P:lipid droplet formation"/>
    <property type="evidence" value="ECO:0007669"/>
    <property type="project" value="UniProtKB-ARBA"/>
</dbReference>
<dbReference type="PANTHER" id="PTHR21212:SF0">
    <property type="entry name" value="SEIPIN"/>
    <property type="match status" value="1"/>
</dbReference>
<evidence type="ECO:0000256" key="5">
    <source>
        <dbReference type="ARBA" id="ARBA00022989"/>
    </source>
</evidence>
<evidence type="ECO:0000313" key="11">
    <source>
        <dbReference type="Proteomes" id="UP000250572"/>
    </source>
</evidence>
<dbReference type="GO" id="GO:0005789">
    <property type="term" value="C:endoplasmic reticulum membrane"/>
    <property type="evidence" value="ECO:0007669"/>
    <property type="project" value="UniProtKB-SubCell"/>
</dbReference>
<dbReference type="EMBL" id="NHOQ01001766">
    <property type="protein sequence ID" value="PWA22316.1"/>
    <property type="molecule type" value="Genomic_DNA"/>
</dbReference>
<organism evidence="10 11">
    <name type="scientific">Gambusia affinis</name>
    <name type="common">Western mosquitofish</name>
    <name type="synonym">Heterandria affinis</name>
    <dbReference type="NCBI Taxonomy" id="33528"/>
    <lineage>
        <taxon>Eukaryota</taxon>
        <taxon>Metazoa</taxon>
        <taxon>Chordata</taxon>
        <taxon>Craniata</taxon>
        <taxon>Vertebrata</taxon>
        <taxon>Euteleostomi</taxon>
        <taxon>Actinopterygii</taxon>
        <taxon>Neopterygii</taxon>
        <taxon>Teleostei</taxon>
        <taxon>Neoteleostei</taxon>
        <taxon>Acanthomorphata</taxon>
        <taxon>Ovalentaria</taxon>
        <taxon>Atherinomorphae</taxon>
        <taxon>Cyprinodontiformes</taxon>
        <taxon>Poeciliidae</taxon>
        <taxon>Poeciliinae</taxon>
        <taxon>Gambusia</taxon>
    </lineage>
</organism>
<comment type="caution">
    <text evidence="10">The sequence shown here is derived from an EMBL/GenBank/DDBJ whole genome shotgun (WGS) entry which is preliminary data.</text>
</comment>